<gene>
    <name evidence="1" type="ORF">NDU88_003203</name>
</gene>
<proteinExistence type="predicted"/>
<dbReference type="EMBL" id="JANPWB010000005">
    <property type="protein sequence ID" value="KAJ1186422.1"/>
    <property type="molecule type" value="Genomic_DNA"/>
</dbReference>
<evidence type="ECO:0000313" key="2">
    <source>
        <dbReference type="Proteomes" id="UP001066276"/>
    </source>
</evidence>
<evidence type="ECO:0008006" key="3">
    <source>
        <dbReference type="Google" id="ProtNLM"/>
    </source>
</evidence>
<protein>
    <recommendedName>
        <fullName evidence="3">DUF5641 domain-containing protein</fullName>
    </recommendedName>
</protein>
<dbReference type="AlphaFoldDB" id="A0AAV7UFG6"/>
<organism evidence="1 2">
    <name type="scientific">Pleurodeles waltl</name>
    <name type="common">Iberian ribbed newt</name>
    <dbReference type="NCBI Taxonomy" id="8319"/>
    <lineage>
        <taxon>Eukaryota</taxon>
        <taxon>Metazoa</taxon>
        <taxon>Chordata</taxon>
        <taxon>Craniata</taxon>
        <taxon>Vertebrata</taxon>
        <taxon>Euteleostomi</taxon>
        <taxon>Amphibia</taxon>
        <taxon>Batrachia</taxon>
        <taxon>Caudata</taxon>
        <taxon>Salamandroidea</taxon>
        <taxon>Salamandridae</taxon>
        <taxon>Pleurodelinae</taxon>
        <taxon>Pleurodeles</taxon>
    </lineage>
</organism>
<sequence>MVGDTIPHCEGSSALQNQVADTLWKRYVHNNYMSRKQRGRDADLQVGDLFLVKNQQPGGKFRLLFEPLPWTVSRVKGTLVTARRGDESLMRNVSFFKRYLVRESTSDNASCDGTDLVLSQGGEELSCPPPAGSQGLVSGNLCTAEPCPGAAQPHLSGVAGDKIRLQSDARGTIYDPSQRRLPS</sequence>
<reference evidence="1" key="1">
    <citation type="journal article" date="2022" name="bioRxiv">
        <title>Sequencing and chromosome-scale assembly of the giantPleurodeles waltlgenome.</title>
        <authorList>
            <person name="Brown T."/>
            <person name="Elewa A."/>
            <person name="Iarovenko S."/>
            <person name="Subramanian E."/>
            <person name="Araus A.J."/>
            <person name="Petzold A."/>
            <person name="Susuki M."/>
            <person name="Suzuki K.-i.T."/>
            <person name="Hayashi T."/>
            <person name="Toyoda A."/>
            <person name="Oliveira C."/>
            <person name="Osipova E."/>
            <person name="Leigh N.D."/>
            <person name="Simon A."/>
            <person name="Yun M.H."/>
        </authorList>
    </citation>
    <scope>NUCLEOTIDE SEQUENCE</scope>
    <source>
        <strain evidence="1">20211129_DDA</strain>
        <tissue evidence="1">Liver</tissue>
    </source>
</reference>
<comment type="caution">
    <text evidence="1">The sequence shown here is derived from an EMBL/GenBank/DDBJ whole genome shotgun (WGS) entry which is preliminary data.</text>
</comment>
<accession>A0AAV7UFG6</accession>
<name>A0AAV7UFG6_PLEWA</name>
<dbReference type="Proteomes" id="UP001066276">
    <property type="component" value="Chromosome 3_1"/>
</dbReference>
<evidence type="ECO:0000313" key="1">
    <source>
        <dbReference type="EMBL" id="KAJ1186422.1"/>
    </source>
</evidence>
<keyword evidence="2" id="KW-1185">Reference proteome</keyword>